<dbReference type="InterPro" id="IPR036168">
    <property type="entry name" value="AP2_Mu_C_sf"/>
</dbReference>
<evidence type="ECO:0000256" key="3">
    <source>
        <dbReference type="ARBA" id="ARBA00022927"/>
    </source>
</evidence>
<dbReference type="SUPFAM" id="SSF49447">
    <property type="entry name" value="Second domain of Mu2 adaptin subunit (ap50) of ap2 adaptor"/>
    <property type="match status" value="1"/>
</dbReference>
<evidence type="ECO:0000256" key="4">
    <source>
        <dbReference type="ARBA" id="ARBA00023136"/>
    </source>
</evidence>
<sequence>MSQASLMALSQFFVLSPRDRGDVTKETPEIFFRHIRQTNGSLPVFAVDGLHYASLKQSGLYYVFTTRHNVSPSFALELLVRLAGLFKDYCGVLNEESIRKNFVLIYELLDEVLDYGYVQGTSTEQLKAFVFNEPILVEDMLAADEKEGVLSRVGFARHNGTQSASATNKPIALNTADERKGRSEIYVDLIERLTVTINAKGEVVQSEIQGYIRMTSFLQGNPEMRLGLNEDLVIGRGNGYGGMTVDDMTFHECVRMLEWERDRALLFYPPDGEFTVLNYRISDDFRIPFNISPFVEQMAPDRLDLIIKLRLDIPEDSNAANVLIRCPVPKAIASAKCELAIAGVEYRVVDNVVEWTVNEFGGGSELFLRSRITLNEPYTETMRKEFGPISLEFELPMYNCSNMKIRHLRVKERDASYDPYRWVRNITHANSYICRV</sequence>
<dbReference type="Gene3D" id="2.60.40.1170">
    <property type="entry name" value="Mu homology domain, subdomain B"/>
    <property type="match status" value="2"/>
</dbReference>
<keyword evidence="4" id="KW-0472">Membrane</keyword>
<dbReference type="GO" id="GO:0012505">
    <property type="term" value="C:endomembrane system"/>
    <property type="evidence" value="ECO:0007669"/>
    <property type="project" value="UniProtKB-SubCell"/>
</dbReference>
<dbReference type="AlphaFoldDB" id="L8HGZ9"/>
<evidence type="ECO:0000256" key="2">
    <source>
        <dbReference type="ARBA" id="ARBA00022448"/>
    </source>
</evidence>
<evidence type="ECO:0000313" key="8">
    <source>
        <dbReference type="Proteomes" id="UP000011083"/>
    </source>
</evidence>
<dbReference type="PANTHER" id="PTHR10529">
    <property type="entry name" value="AP COMPLEX SUBUNIT MU"/>
    <property type="match status" value="1"/>
</dbReference>
<evidence type="ECO:0000259" key="6">
    <source>
        <dbReference type="PROSITE" id="PS51072"/>
    </source>
</evidence>
<dbReference type="RefSeq" id="XP_004353234.1">
    <property type="nucleotide sequence ID" value="XM_004353182.1"/>
</dbReference>
<dbReference type="GO" id="GO:0006886">
    <property type="term" value="P:intracellular protein transport"/>
    <property type="evidence" value="ECO:0007669"/>
    <property type="project" value="UniProtKB-UniRule"/>
</dbReference>
<dbReference type="GO" id="GO:0016192">
    <property type="term" value="P:vesicle-mediated transport"/>
    <property type="evidence" value="ECO:0007669"/>
    <property type="project" value="InterPro"/>
</dbReference>
<dbReference type="PIRSF" id="PIRSF005992">
    <property type="entry name" value="Clathrin_mu"/>
    <property type="match status" value="1"/>
</dbReference>
<reference evidence="7 8" key="1">
    <citation type="journal article" date="2013" name="Genome Biol.">
        <title>Genome of Acanthamoeba castellanii highlights extensive lateral gene transfer and early evolution of tyrosine kinase signaling.</title>
        <authorList>
            <person name="Clarke M."/>
            <person name="Lohan A.J."/>
            <person name="Liu B."/>
            <person name="Lagkouvardos I."/>
            <person name="Roy S."/>
            <person name="Zafar N."/>
            <person name="Bertelli C."/>
            <person name="Schilde C."/>
            <person name="Kianianmomeni A."/>
            <person name="Burglin T.R."/>
            <person name="Frech C."/>
            <person name="Turcotte B."/>
            <person name="Kopec K.O."/>
            <person name="Synnott J.M."/>
            <person name="Choo C."/>
            <person name="Paponov I."/>
            <person name="Finkler A."/>
            <person name="Soon Heng Tan C."/>
            <person name="Hutchins A.P."/>
            <person name="Weinmeier T."/>
            <person name="Rattei T."/>
            <person name="Chu J.S."/>
            <person name="Gimenez G."/>
            <person name="Irimia M."/>
            <person name="Rigden D.J."/>
            <person name="Fitzpatrick D.A."/>
            <person name="Lorenzo-Morales J."/>
            <person name="Bateman A."/>
            <person name="Chiu C.H."/>
            <person name="Tang P."/>
            <person name="Hegemann P."/>
            <person name="Fromm H."/>
            <person name="Raoult D."/>
            <person name="Greub G."/>
            <person name="Miranda-Saavedra D."/>
            <person name="Chen N."/>
            <person name="Nash P."/>
            <person name="Ginger M.L."/>
            <person name="Horn M."/>
            <person name="Schaap P."/>
            <person name="Caler L."/>
            <person name="Loftus B."/>
        </authorList>
    </citation>
    <scope>NUCLEOTIDE SEQUENCE [LARGE SCALE GENOMIC DNA]</scope>
    <source>
        <strain evidence="7 8">Neff</strain>
    </source>
</reference>
<dbReference type="PROSITE" id="PS51072">
    <property type="entry name" value="MHD"/>
    <property type="match status" value="1"/>
</dbReference>
<gene>
    <name evidence="7" type="ORF">ACA1_073500</name>
</gene>
<dbReference type="InterPro" id="IPR011012">
    <property type="entry name" value="Longin-like_dom_sf"/>
</dbReference>
<dbReference type="InterPro" id="IPR050431">
    <property type="entry name" value="Adaptor_comp_med_subunit"/>
</dbReference>
<keyword evidence="2 5" id="KW-0813">Transport</keyword>
<dbReference type="OMA" id="DYGYIQN"/>
<evidence type="ECO:0000313" key="7">
    <source>
        <dbReference type="EMBL" id="ELR23706.1"/>
    </source>
</evidence>
<dbReference type="EMBL" id="KB007857">
    <property type="protein sequence ID" value="ELR23706.1"/>
    <property type="molecule type" value="Genomic_DNA"/>
</dbReference>
<dbReference type="VEuPathDB" id="AmoebaDB:ACA1_073500"/>
<evidence type="ECO:0000256" key="5">
    <source>
        <dbReference type="PIRNR" id="PIRNR005992"/>
    </source>
</evidence>
<dbReference type="Proteomes" id="UP000011083">
    <property type="component" value="Unassembled WGS sequence"/>
</dbReference>
<organism evidence="7 8">
    <name type="scientific">Acanthamoeba castellanii (strain ATCC 30010 / Neff)</name>
    <dbReference type="NCBI Taxonomy" id="1257118"/>
    <lineage>
        <taxon>Eukaryota</taxon>
        <taxon>Amoebozoa</taxon>
        <taxon>Discosea</taxon>
        <taxon>Longamoebia</taxon>
        <taxon>Centramoebida</taxon>
        <taxon>Acanthamoebidae</taxon>
        <taxon>Acanthamoeba</taxon>
    </lineage>
</organism>
<accession>L8HGZ9</accession>
<dbReference type="InterPro" id="IPR028565">
    <property type="entry name" value="MHD"/>
</dbReference>
<keyword evidence="3 5" id="KW-0653">Protein transport</keyword>
<dbReference type="Pfam" id="PF00928">
    <property type="entry name" value="Adap_comp_sub"/>
    <property type="match status" value="1"/>
</dbReference>
<dbReference type="OrthoDB" id="10259133at2759"/>
<dbReference type="PRINTS" id="PR00314">
    <property type="entry name" value="CLATHRINADPT"/>
</dbReference>
<comment type="similarity">
    <text evidence="5">Belongs to the adaptor complexes medium subunit family.</text>
</comment>
<name>L8HGZ9_ACACF</name>
<dbReference type="CDD" id="cd09253">
    <property type="entry name" value="AP-4_Mu4_Cterm"/>
    <property type="match status" value="1"/>
</dbReference>
<comment type="subcellular location">
    <subcellularLocation>
        <location evidence="1">Endomembrane system</location>
    </subcellularLocation>
</comment>
<dbReference type="InterPro" id="IPR001392">
    <property type="entry name" value="Clathrin_mu"/>
</dbReference>
<feature type="domain" description="MHD" evidence="6">
    <location>
        <begin position="182"/>
        <end position="435"/>
    </location>
</feature>
<dbReference type="Gene3D" id="3.30.450.60">
    <property type="match status" value="1"/>
</dbReference>
<dbReference type="SUPFAM" id="SSF64356">
    <property type="entry name" value="SNARE-like"/>
    <property type="match status" value="1"/>
</dbReference>
<dbReference type="GeneID" id="14924689"/>
<protein>
    <submittedName>
        <fullName evidence="7">Clathrin coat assembly protein AP50, putative</fullName>
    </submittedName>
</protein>
<dbReference type="GO" id="GO:0031201">
    <property type="term" value="C:SNARE complex"/>
    <property type="evidence" value="ECO:0007669"/>
    <property type="project" value="UniProtKB-ARBA"/>
</dbReference>
<proteinExistence type="inferred from homology"/>
<dbReference type="KEGG" id="acan:ACA1_073500"/>
<dbReference type="CDD" id="cd14838">
    <property type="entry name" value="AP4_Mu_N"/>
    <property type="match status" value="1"/>
</dbReference>
<dbReference type="GO" id="GO:0030131">
    <property type="term" value="C:clathrin adaptor complex"/>
    <property type="evidence" value="ECO:0007669"/>
    <property type="project" value="UniProtKB-UniRule"/>
</dbReference>
<keyword evidence="8" id="KW-1185">Reference proteome</keyword>
<dbReference type="FunFam" id="3.30.450.60:FF:000002">
    <property type="entry name" value="AP-2 complex subunit mu, putative"/>
    <property type="match status" value="1"/>
</dbReference>
<evidence type="ECO:0000256" key="1">
    <source>
        <dbReference type="ARBA" id="ARBA00004308"/>
    </source>
</evidence>
<dbReference type="STRING" id="1257118.L8HGZ9"/>